<organism evidence="2 3">
    <name type="scientific">Tritrichomonas foetus</name>
    <dbReference type="NCBI Taxonomy" id="1144522"/>
    <lineage>
        <taxon>Eukaryota</taxon>
        <taxon>Metamonada</taxon>
        <taxon>Parabasalia</taxon>
        <taxon>Tritrichomonadida</taxon>
        <taxon>Tritrichomonadidae</taxon>
        <taxon>Tritrichomonas</taxon>
    </lineage>
</organism>
<gene>
    <name evidence="2" type="ORF">TRFO_39345</name>
</gene>
<protein>
    <recommendedName>
        <fullName evidence="4">Centriolar and ciliogenesis-associated protein HYLS1 C-terminal domain-containing protein</fullName>
    </recommendedName>
</protein>
<feature type="compositionally biased region" description="Acidic residues" evidence="1">
    <location>
        <begin position="73"/>
        <end position="91"/>
    </location>
</feature>
<dbReference type="VEuPathDB" id="TrichDB:TRFO_39345"/>
<dbReference type="AlphaFoldDB" id="A0A1J4J710"/>
<feature type="region of interest" description="Disordered" evidence="1">
    <location>
        <begin position="30"/>
        <end position="128"/>
    </location>
</feature>
<accession>A0A1J4J710</accession>
<proteinExistence type="predicted"/>
<reference evidence="2" key="1">
    <citation type="submission" date="2016-10" db="EMBL/GenBank/DDBJ databases">
        <authorList>
            <person name="Benchimol M."/>
            <person name="Almeida L.G."/>
            <person name="Vasconcelos A.T."/>
            <person name="Perreira-Neves A."/>
            <person name="Rosa I.A."/>
            <person name="Tasca T."/>
            <person name="Bogo M.R."/>
            <person name="de Souza W."/>
        </authorList>
    </citation>
    <scope>NUCLEOTIDE SEQUENCE [LARGE SCALE GENOMIC DNA]</scope>
    <source>
        <strain evidence="2">K</strain>
    </source>
</reference>
<dbReference type="EMBL" id="MLAK01001316">
    <property type="protein sequence ID" value="OHS94441.1"/>
    <property type="molecule type" value="Genomic_DNA"/>
</dbReference>
<keyword evidence="3" id="KW-1185">Reference proteome</keyword>
<dbReference type="GeneID" id="94847290"/>
<evidence type="ECO:0000313" key="2">
    <source>
        <dbReference type="EMBL" id="OHS94441.1"/>
    </source>
</evidence>
<name>A0A1J4J710_9EUKA</name>
<dbReference type="Proteomes" id="UP000179807">
    <property type="component" value="Unassembled WGS sequence"/>
</dbReference>
<comment type="caution">
    <text evidence="2">The sequence shown here is derived from an EMBL/GenBank/DDBJ whole genome shotgun (WGS) entry which is preliminary data.</text>
</comment>
<sequence length="249" mass="29079">MDREFVKQQLIKCGYTDVTDEIVDEFLERLQEDDELPITPTSPKRASPKPVKKSSPVSKRESPPKQKPRFANVEDDDDEDVDDDEYDEVEESPAKYNQTKRISSQKAASPKRSTRASGSLNKKDEMDDEIRGWMKRVKVIENKGRELDNQMQQCRTAIIDPPADEVDVPMYFGTSERKLDPYPTVKKKAAGGFIRPPPIRSSRKVVNKKGRRLLYEERNPEYIPPPERRRDELRWQIRQKLIYSDPKYH</sequence>
<feature type="compositionally biased region" description="Polar residues" evidence="1">
    <location>
        <begin position="95"/>
        <end position="107"/>
    </location>
</feature>
<dbReference type="OrthoDB" id="10486557at2759"/>
<evidence type="ECO:0008006" key="4">
    <source>
        <dbReference type="Google" id="ProtNLM"/>
    </source>
</evidence>
<dbReference type="RefSeq" id="XP_068347578.1">
    <property type="nucleotide sequence ID" value="XM_068512586.1"/>
</dbReference>
<evidence type="ECO:0000256" key="1">
    <source>
        <dbReference type="SAM" id="MobiDB-lite"/>
    </source>
</evidence>
<evidence type="ECO:0000313" key="3">
    <source>
        <dbReference type="Proteomes" id="UP000179807"/>
    </source>
</evidence>